<dbReference type="SUPFAM" id="SSF56784">
    <property type="entry name" value="HAD-like"/>
    <property type="match status" value="1"/>
</dbReference>
<dbReference type="InterPro" id="IPR006379">
    <property type="entry name" value="HAD-SF_hydro_IIB"/>
</dbReference>
<dbReference type="InterPro" id="IPR023214">
    <property type="entry name" value="HAD_sf"/>
</dbReference>
<dbReference type="EMBL" id="BJNB01000042">
    <property type="protein sequence ID" value="GEB98610.1"/>
    <property type="molecule type" value="Genomic_DNA"/>
</dbReference>
<dbReference type="GO" id="GO:0016791">
    <property type="term" value="F:phosphatase activity"/>
    <property type="evidence" value="ECO:0007669"/>
    <property type="project" value="UniProtKB-ARBA"/>
</dbReference>
<proteinExistence type="predicted"/>
<dbReference type="Proteomes" id="UP000315353">
    <property type="component" value="Unassembled WGS sequence"/>
</dbReference>
<protein>
    <submittedName>
        <fullName evidence="1">Haloacid dehalogenase</fullName>
    </submittedName>
</protein>
<evidence type="ECO:0000313" key="1">
    <source>
        <dbReference type="EMBL" id="GEB98610.1"/>
    </source>
</evidence>
<evidence type="ECO:0000313" key="2">
    <source>
        <dbReference type="Proteomes" id="UP000315353"/>
    </source>
</evidence>
<sequence length="269" mass="28611">MVVVLIPKLIALDMDGTLLDKEGNLPPDYWELNELAARRGAILVPASGRQLATLRAMFPQGWDFIAENGAVIVHDNEIIGTTELPPAAVSAALSALSTVEVAHTIVLCTPETAFVEEGTGEEALTEINKYYRSLTRVDDLNKVAKTGVIKIAVFCAQGSEAHVAAPIRAAVPEHNVAISGAVWLDVMAQGVNKGIALEKMAALIGTPLQETAAFGDFLNDYELLHTAGLAIAMENGHPKLKAIADIIAPPNTEHGVSTVLRQLLSPEQE</sequence>
<dbReference type="Gene3D" id="3.30.1240.10">
    <property type="match status" value="1"/>
</dbReference>
<dbReference type="SFLD" id="SFLDS00003">
    <property type="entry name" value="Haloacid_Dehalogenase"/>
    <property type="match status" value="1"/>
</dbReference>
<dbReference type="Gene3D" id="3.40.50.1000">
    <property type="entry name" value="HAD superfamily/HAD-like"/>
    <property type="match status" value="1"/>
</dbReference>
<accession>A0AB73BAD4</accession>
<dbReference type="NCBIfam" id="TIGR01484">
    <property type="entry name" value="HAD-SF-IIB"/>
    <property type="match status" value="1"/>
</dbReference>
<dbReference type="PANTHER" id="PTHR10000">
    <property type="entry name" value="PHOSPHOSERINE PHOSPHATASE"/>
    <property type="match status" value="1"/>
</dbReference>
<dbReference type="SFLD" id="SFLDG01140">
    <property type="entry name" value="C2.B:_Phosphomannomutase_and_P"/>
    <property type="match status" value="1"/>
</dbReference>
<dbReference type="InterPro" id="IPR000150">
    <property type="entry name" value="Cof"/>
</dbReference>
<name>A0AB73BAD4_CORFL</name>
<dbReference type="InterPro" id="IPR036412">
    <property type="entry name" value="HAD-like_sf"/>
</dbReference>
<dbReference type="GO" id="GO:0000287">
    <property type="term" value="F:magnesium ion binding"/>
    <property type="evidence" value="ECO:0007669"/>
    <property type="project" value="TreeGrafter"/>
</dbReference>
<dbReference type="Pfam" id="PF08282">
    <property type="entry name" value="Hydrolase_3"/>
    <property type="match status" value="1"/>
</dbReference>
<dbReference type="NCBIfam" id="TIGR00099">
    <property type="entry name" value="Cof-subfamily"/>
    <property type="match status" value="1"/>
</dbReference>
<gene>
    <name evidence="1" type="ORF">CFL01nite_21050</name>
</gene>
<dbReference type="AlphaFoldDB" id="A0AB73BAD4"/>
<organism evidence="1 2">
    <name type="scientific">Corynebacterium flavescens</name>
    <dbReference type="NCBI Taxonomy" id="28028"/>
    <lineage>
        <taxon>Bacteria</taxon>
        <taxon>Bacillati</taxon>
        <taxon>Actinomycetota</taxon>
        <taxon>Actinomycetes</taxon>
        <taxon>Mycobacteriales</taxon>
        <taxon>Corynebacteriaceae</taxon>
        <taxon>Corynebacterium</taxon>
    </lineage>
</organism>
<dbReference type="GO" id="GO:0005829">
    <property type="term" value="C:cytosol"/>
    <property type="evidence" value="ECO:0007669"/>
    <property type="project" value="TreeGrafter"/>
</dbReference>
<comment type="caution">
    <text evidence="1">The sequence shown here is derived from an EMBL/GenBank/DDBJ whole genome shotgun (WGS) entry which is preliminary data.</text>
</comment>
<dbReference type="PANTHER" id="PTHR10000:SF53">
    <property type="entry name" value="5-AMINO-6-(5-PHOSPHO-D-RIBITYLAMINO)URACIL PHOSPHATASE YBJI-RELATED"/>
    <property type="match status" value="1"/>
</dbReference>
<reference evidence="1 2" key="1">
    <citation type="submission" date="2019-06" db="EMBL/GenBank/DDBJ databases">
        <title>Whole genome shotgun sequence of Corynebacterium flavescens NBRC 14136.</title>
        <authorList>
            <person name="Hosoyama A."/>
            <person name="Uohara A."/>
            <person name="Ohji S."/>
            <person name="Ichikawa N."/>
        </authorList>
    </citation>
    <scope>NUCLEOTIDE SEQUENCE [LARGE SCALE GENOMIC DNA]</scope>
    <source>
        <strain evidence="1 2">NBRC 14136</strain>
    </source>
</reference>